<dbReference type="AlphaFoldDB" id="A0A1P8W935"/>
<dbReference type="EMBL" id="CP017641">
    <property type="protein sequence ID" value="APZ90575.1"/>
    <property type="molecule type" value="Genomic_DNA"/>
</dbReference>
<evidence type="ECO:0000313" key="2">
    <source>
        <dbReference type="Proteomes" id="UP000187735"/>
    </source>
</evidence>
<proteinExistence type="predicted"/>
<evidence type="ECO:0008006" key="3">
    <source>
        <dbReference type="Google" id="ProtNLM"/>
    </source>
</evidence>
<reference evidence="1 2" key="1">
    <citation type="journal article" date="2016" name="Front. Microbiol.">
        <title>Fuerstia marisgermanicae gen. nov., sp. nov., an Unusual Member of the Phylum Planctomycetes from the German Wadden Sea.</title>
        <authorList>
            <person name="Kohn T."/>
            <person name="Heuer A."/>
            <person name="Jogler M."/>
            <person name="Vollmers J."/>
            <person name="Boedeker C."/>
            <person name="Bunk B."/>
            <person name="Rast P."/>
            <person name="Borchert D."/>
            <person name="Glockner I."/>
            <person name="Freese H.M."/>
            <person name="Klenk H.P."/>
            <person name="Overmann J."/>
            <person name="Kaster A.K."/>
            <person name="Rohde M."/>
            <person name="Wiegand S."/>
            <person name="Jogler C."/>
        </authorList>
    </citation>
    <scope>NUCLEOTIDE SEQUENCE [LARGE SCALE GENOMIC DNA]</scope>
    <source>
        <strain evidence="1 2">NH11</strain>
    </source>
</reference>
<protein>
    <recommendedName>
        <fullName evidence="3">Nucleoside-diphosphate sugar epimerase</fullName>
    </recommendedName>
</protein>
<gene>
    <name evidence="1" type="ORF">Fuma_00155</name>
</gene>
<dbReference type="InterPro" id="IPR009367">
    <property type="entry name" value="Elm1-like"/>
</dbReference>
<keyword evidence="2" id="KW-1185">Reference proteome</keyword>
<dbReference type="RefSeq" id="WP_077022448.1">
    <property type="nucleotide sequence ID" value="NZ_CP017641.1"/>
</dbReference>
<name>A0A1P8W935_9PLAN</name>
<dbReference type="STRING" id="1891926.Fuma_00155"/>
<dbReference type="Proteomes" id="UP000187735">
    <property type="component" value="Chromosome"/>
</dbReference>
<dbReference type="OrthoDB" id="1865at2"/>
<organism evidence="1 2">
    <name type="scientific">Fuerstiella marisgermanici</name>
    <dbReference type="NCBI Taxonomy" id="1891926"/>
    <lineage>
        <taxon>Bacteria</taxon>
        <taxon>Pseudomonadati</taxon>
        <taxon>Planctomycetota</taxon>
        <taxon>Planctomycetia</taxon>
        <taxon>Planctomycetales</taxon>
        <taxon>Planctomycetaceae</taxon>
        <taxon>Fuerstiella</taxon>
    </lineage>
</organism>
<accession>A0A1P8W935</accession>
<evidence type="ECO:0000313" key="1">
    <source>
        <dbReference type="EMBL" id="APZ90575.1"/>
    </source>
</evidence>
<dbReference type="Pfam" id="PF06258">
    <property type="entry name" value="Mito_fiss_Elm1"/>
    <property type="match status" value="1"/>
</dbReference>
<dbReference type="KEGG" id="fmr:Fuma_00155"/>
<sequence>MSNLAENRLSIWCLLDGKAGHQNQVQGCADAIQRLTCAEIHSVELSGWNQGLRSLIRCDRRRLPDLAPDLIIGAGHASHFPLCMFRWRFGGRSIVLMKPSLPLSLFDFCLIPDVHRLRRVPDNTILTTGVLNRVLPGRHKDARRGMFLVGGPSGHYRWDSKLVYQQICDVVQRTSDVCWTVATSRRTPDDFFNFWRTNASVARLVSAADVGPDWLPAQLDAAATVWVTEDSVSMTYEALTSGASVGILELVRWQKNRVTDCIDSLVDSERAVRWTQWCETRQLKKAEAPFSEADRCAALLLDRLFPNRASQDIGQKAA</sequence>